<evidence type="ECO:0000259" key="11">
    <source>
        <dbReference type="PROSITE" id="PS50110"/>
    </source>
</evidence>
<dbReference type="CDD" id="cd00156">
    <property type="entry name" value="REC"/>
    <property type="match status" value="1"/>
</dbReference>
<evidence type="ECO:0000256" key="3">
    <source>
        <dbReference type="ARBA" id="ARBA00022553"/>
    </source>
</evidence>
<reference evidence="12 13" key="2">
    <citation type="journal article" date="2016" name="Science">
        <title>A bacterium that degrades and assimilates poly(ethylene terephthalate).</title>
        <authorList>
            <person name="Yoshida S."/>
            <person name="Hiraga K."/>
            <person name="Takehana T."/>
            <person name="Taniguchi I."/>
            <person name="Yamaji H."/>
            <person name="Maeda Y."/>
            <person name="Toyohara K."/>
            <person name="Miyamoto K."/>
            <person name="Kimura Y."/>
            <person name="Oda K."/>
        </authorList>
    </citation>
    <scope>NUCLEOTIDE SEQUENCE [LARGE SCALE GENOMIC DNA]</scope>
    <source>
        <strain evidence="13">NBRC 110686 / TISTR 2288 / 201-F6</strain>
    </source>
</reference>
<keyword evidence="9" id="KW-1133">Transmembrane helix</keyword>
<dbReference type="OrthoDB" id="6114847at2"/>
<keyword evidence="7" id="KW-0175">Coiled coil</keyword>
<dbReference type="InterPro" id="IPR003594">
    <property type="entry name" value="HATPase_dom"/>
</dbReference>
<feature type="coiled-coil region" evidence="7">
    <location>
        <begin position="213"/>
        <end position="257"/>
    </location>
</feature>
<dbReference type="PRINTS" id="PR00344">
    <property type="entry name" value="BCTRLSENSOR"/>
</dbReference>
<feature type="transmembrane region" description="Helical" evidence="9">
    <location>
        <begin position="81"/>
        <end position="99"/>
    </location>
</feature>
<dbReference type="CDD" id="cd00082">
    <property type="entry name" value="HisKA"/>
    <property type="match status" value="1"/>
</dbReference>
<organism evidence="12 13">
    <name type="scientific">Piscinibacter sakaiensis</name>
    <name type="common">Ideonella sakaiensis</name>
    <dbReference type="NCBI Taxonomy" id="1547922"/>
    <lineage>
        <taxon>Bacteria</taxon>
        <taxon>Pseudomonadati</taxon>
        <taxon>Pseudomonadota</taxon>
        <taxon>Betaproteobacteria</taxon>
        <taxon>Burkholderiales</taxon>
        <taxon>Sphaerotilaceae</taxon>
        <taxon>Piscinibacter</taxon>
    </lineage>
</organism>
<feature type="region of interest" description="Disordered" evidence="8">
    <location>
        <begin position="1"/>
        <end position="37"/>
    </location>
</feature>
<evidence type="ECO:0000313" key="12">
    <source>
        <dbReference type="EMBL" id="GAP38871.1"/>
    </source>
</evidence>
<dbReference type="Pfam" id="PF00072">
    <property type="entry name" value="Response_reg"/>
    <property type="match status" value="1"/>
</dbReference>
<dbReference type="Gene3D" id="3.40.50.2300">
    <property type="match status" value="1"/>
</dbReference>
<sequence>MAATLRVVGEHAPPARPAPAGPPAPAPGGDEGQDDDELSLSTLPEEVRSMFDYMPATLAGTLAGIVVLLLLFGPFTALGPMLAWAAAALVVWLGRAWTYRAFQAARPRGAAAWRSWRRRWNLGTLCSGACWGGSTWLFYGSGDPVLQIALIVVVYTFCVAVVPILATQPRIYLAYGALCFVPMASRIAAGGGLHEWQLAGVLLLIFSLTALLARNYRQALQRALELKQQADELLRQLRAEKRAADEARQAAEVANRAKTQFFAAASHDLRQPLHALGLFAEALRQKSHDDEAIHLVNSINGSVDALEALFSELLDITRIDSGGVAVAPQSFEVGDILRKLRLHFEPTAFEKGLALRLRGARQVVFADPLLVERVLRNLVSNAIRYTHDGSVLVGARRRGDQVLLQVWDTGVGIPAEEQARIFEEFYQVPLRPGDAAPDPGLQRKGLGLGLAIVRRLAALMGAPLSMRSVPGRGTVFSLCLPVGRLAREATLPPHASGPLRLTLEGRLIVVVEDEPAVRAGLEVLLRGWGATLAVFEGLAGLEAWLAARPAQAPAPDLLLVDYRLEGGDTGVDALRRVRTQLGRPVPAIVVTGSTLTRLEQEAQANDFHLLIKPVVPNRLRAMIAFKLGVKPAAAGPG</sequence>
<feature type="transmembrane region" description="Helical" evidence="9">
    <location>
        <begin position="56"/>
        <end position="75"/>
    </location>
</feature>
<feature type="domain" description="Response regulatory" evidence="11">
    <location>
        <begin position="507"/>
        <end position="627"/>
    </location>
</feature>
<dbReference type="Pfam" id="PF02518">
    <property type="entry name" value="HATPase_c"/>
    <property type="match status" value="1"/>
</dbReference>
<dbReference type="Gene3D" id="1.10.287.130">
    <property type="match status" value="1"/>
</dbReference>
<dbReference type="SUPFAM" id="SSF52172">
    <property type="entry name" value="CheY-like"/>
    <property type="match status" value="1"/>
</dbReference>
<dbReference type="STRING" id="1547922.ISF6_0184"/>
<keyword evidence="9" id="KW-0812">Transmembrane</keyword>
<proteinExistence type="predicted"/>
<evidence type="ECO:0000313" key="13">
    <source>
        <dbReference type="Proteomes" id="UP000037660"/>
    </source>
</evidence>
<feature type="transmembrane region" description="Helical" evidence="9">
    <location>
        <begin position="120"/>
        <end position="139"/>
    </location>
</feature>
<feature type="transmembrane region" description="Helical" evidence="9">
    <location>
        <begin position="172"/>
        <end position="190"/>
    </location>
</feature>
<dbReference type="SUPFAM" id="SSF55874">
    <property type="entry name" value="ATPase domain of HSP90 chaperone/DNA topoisomerase II/histidine kinase"/>
    <property type="match status" value="1"/>
</dbReference>
<evidence type="ECO:0000256" key="8">
    <source>
        <dbReference type="SAM" id="MobiDB-lite"/>
    </source>
</evidence>
<comment type="catalytic activity">
    <reaction evidence="1">
        <text>ATP + protein L-histidine = ADP + protein N-phospho-L-histidine.</text>
        <dbReference type="EC" id="2.7.13.3"/>
    </reaction>
</comment>
<dbReference type="EMBL" id="BBYR01000100">
    <property type="protein sequence ID" value="GAP38871.1"/>
    <property type="molecule type" value="Genomic_DNA"/>
</dbReference>
<dbReference type="InterPro" id="IPR005467">
    <property type="entry name" value="His_kinase_dom"/>
</dbReference>
<evidence type="ECO:0000256" key="4">
    <source>
        <dbReference type="ARBA" id="ARBA00022679"/>
    </source>
</evidence>
<dbReference type="InterPro" id="IPR011006">
    <property type="entry name" value="CheY-like_superfamily"/>
</dbReference>
<keyword evidence="9" id="KW-0472">Membrane</keyword>
<dbReference type="PANTHER" id="PTHR43047">
    <property type="entry name" value="TWO-COMPONENT HISTIDINE PROTEIN KINASE"/>
    <property type="match status" value="1"/>
</dbReference>
<name>A0A0K8P8A7_PISS1</name>
<keyword evidence="5" id="KW-0418">Kinase</keyword>
<gene>
    <name evidence="12" type="ORF">ISF6_0184</name>
</gene>
<dbReference type="InterPro" id="IPR036097">
    <property type="entry name" value="HisK_dim/P_sf"/>
</dbReference>
<protein>
    <recommendedName>
        <fullName evidence="2">histidine kinase</fullName>
        <ecNumber evidence="2">2.7.13.3</ecNumber>
    </recommendedName>
</protein>
<dbReference type="GO" id="GO:0005886">
    <property type="term" value="C:plasma membrane"/>
    <property type="evidence" value="ECO:0007669"/>
    <property type="project" value="TreeGrafter"/>
</dbReference>
<dbReference type="Pfam" id="PF00512">
    <property type="entry name" value="HisKA"/>
    <property type="match status" value="1"/>
</dbReference>
<dbReference type="GO" id="GO:0009927">
    <property type="term" value="F:histidine phosphotransfer kinase activity"/>
    <property type="evidence" value="ECO:0007669"/>
    <property type="project" value="TreeGrafter"/>
</dbReference>
<evidence type="ECO:0000256" key="5">
    <source>
        <dbReference type="ARBA" id="ARBA00022777"/>
    </source>
</evidence>
<dbReference type="RefSeq" id="WP_082368701.1">
    <property type="nucleotide sequence ID" value="NZ_BBYR01000100.1"/>
</dbReference>
<keyword evidence="4" id="KW-0808">Transferase</keyword>
<dbReference type="AlphaFoldDB" id="A0A0K8P8A7"/>
<feature type="compositionally biased region" description="Pro residues" evidence="8">
    <location>
        <begin position="14"/>
        <end position="26"/>
    </location>
</feature>
<feature type="transmembrane region" description="Helical" evidence="9">
    <location>
        <begin position="145"/>
        <end position="165"/>
    </location>
</feature>
<dbReference type="GO" id="GO:0000155">
    <property type="term" value="F:phosphorelay sensor kinase activity"/>
    <property type="evidence" value="ECO:0007669"/>
    <property type="project" value="InterPro"/>
</dbReference>
<dbReference type="SMART" id="SM00387">
    <property type="entry name" value="HATPase_c"/>
    <property type="match status" value="1"/>
</dbReference>
<dbReference type="EC" id="2.7.13.3" evidence="2"/>
<reference evidence="13" key="1">
    <citation type="submission" date="2015-07" db="EMBL/GenBank/DDBJ databases">
        <title>Discovery of a poly(ethylene terephthalate assimilation.</title>
        <authorList>
            <person name="Yoshida S."/>
            <person name="Hiraga K."/>
            <person name="Takehana T."/>
            <person name="Taniguchi I."/>
            <person name="Yamaji H."/>
            <person name="Maeda Y."/>
            <person name="Toyohara K."/>
            <person name="Miyamoto K."/>
            <person name="Kimura Y."/>
            <person name="Oda K."/>
        </authorList>
    </citation>
    <scope>NUCLEOTIDE SEQUENCE [LARGE SCALE GENOMIC DNA]</scope>
    <source>
        <strain evidence="13">NBRC 110686 / TISTR 2288 / 201-F6</strain>
    </source>
</reference>
<evidence type="ECO:0000256" key="9">
    <source>
        <dbReference type="SAM" id="Phobius"/>
    </source>
</evidence>
<dbReference type="PROSITE" id="PS50110">
    <property type="entry name" value="RESPONSE_REGULATORY"/>
    <property type="match status" value="1"/>
</dbReference>
<evidence type="ECO:0000256" key="1">
    <source>
        <dbReference type="ARBA" id="ARBA00000085"/>
    </source>
</evidence>
<evidence type="ECO:0000256" key="7">
    <source>
        <dbReference type="SAM" id="Coils"/>
    </source>
</evidence>
<dbReference type="PROSITE" id="PS50109">
    <property type="entry name" value="HIS_KIN"/>
    <property type="match status" value="1"/>
</dbReference>
<dbReference type="InterPro" id="IPR036890">
    <property type="entry name" value="HATPase_C_sf"/>
</dbReference>
<dbReference type="InterPro" id="IPR004358">
    <property type="entry name" value="Sig_transdc_His_kin-like_C"/>
</dbReference>
<evidence type="ECO:0000259" key="10">
    <source>
        <dbReference type="PROSITE" id="PS50109"/>
    </source>
</evidence>
<dbReference type="Proteomes" id="UP000037660">
    <property type="component" value="Unassembled WGS sequence"/>
</dbReference>
<dbReference type="InterPro" id="IPR001789">
    <property type="entry name" value="Sig_transdc_resp-reg_receiver"/>
</dbReference>
<dbReference type="PANTHER" id="PTHR43047:SF9">
    <property type="entry name" value="HISTIDINE KINASE"/>
    <property type="match status" value="1"/>
</dbReference>
<dbReference type="FunFam" id="3.30.565.10:FF:000049">
    <property type="entry name" value="Two-component sensor histidine kinase"/>
    <property type="match status" value="1"/>
</dbReference>
<feature type="modified residue" description="4-aspartylphosphate" evidence="6">
    <location>
        <position position="561"/>
    </location>
</feature>
<dbReference type="Gene3D" id="3.30.565.10">
    <property type="entry name" value="Histidine kinase-like ATPase, C-terminal domain"/>
    <property type="match status" value="1"/>
</dbReference>
<dbReference type="SUPFAM" id="SSF47384">
    <property type="entry name" value="Homodimeric domain of signal transducing histidine kinase"/>
    <property type="match status" value="1"/>
</dbReference>
<evidence type="ECO:0000256" key="2">
    <source>
        <dbReference type="ARBA" id="ARBA00012438"/>
    </source>
</evidence>
<keyword evidence="3 6" id="KW-0597">Phosphoprotein</keyword>
<evidence type="ECO:0000256" key="6">
    <source>
        <dbReference type="PROSITE-ProRule" id="PRU00169"/>
    </source>
</evidence>
<accession>A0A0K8P8A7</accession>
<dbReference type="SMART" id="SM00388">
    <property type="entry name" value="HisKA"/>
    <property type="match status" value="1"/>
</dbReference>
<comment type="caution">
    <text evidence="12">The sequence shown here is derived from an EMBL/GenBank/DDBJ whole genome shotgun (WGS) entry which is preliminary data.</text>
</comment>
<dbReference type="InterPro" id="IPR003661">
    <property type="entry name" value="HisK_dim/P_dom"/>
</dbReference>
<feature type="domain" description="Histidine kinase" evidence="10">
    <location>
        <begin position="264"/>
        <end position="484"/>
    </location>
</feature>
<keyword evidence="13" id="KW-1185">Reference proteome</keyword>
<dbReference type="SMART" id="SM00448">
    <property type="entry name" value="REC"/>
    <property type="match status" value="1"/>
</dbReference>